<evidence type="ECO:0000256" key="2">
    <source>
        <dbReference type="ARBA" id="ARBA00004906"/>
    </source>
</evidence>
<dbReference type="FunCoup" id="A0A1S3K2R9">
    <property type="interactions" value="1715"/>
</dbReference>
<evidence type="ECO:0000256" key="11">
    <source>
        <dbReference type="ARBA" id="ARBA00046796"/>
    </source>
</evidence>
<dbReference type="InterPro" id="IPR034750">
    <property type="entry name" value="CULT"/>
</dbReference>
<feature type="compositionally biased region" description="Basic and acidic residues" evidence="12">
    <location>
        <begin position="41"/>
        <end position="51"/>
    </location>
</feature>
<dbReference type="CDD" id="cd15777">
    <property type="entry name" value="CRBN_C_like"/>
    <property type="match status" value="1"/>
</dbReference>
<feature type="compositionally biased region" description="Acidic residues" evidence="12">
    <location>
        <begin position="19"/>
        <end position="31"/>
    </location>
</feature>
<comment type="subunit">
    <text evidence="11">Likely a component of a DCX (DDB1-CUL4-X-box) protein ligase complex. May interact with pic/DDB1.</text>
</comment>
<dbReference type="GeneID" id="106178247"/>
<dbReference type="SUPFAM" id="SSF88697">
    <property type="entry name" value="PUA domain-like"/>
    <property type="match status" value="1"/>
</dbReference>
<dbReference type="AlphaFoldDB" id="A0A1S3K2R9"/>
<keyword evidence="5" id="KW-0479">Metal-binding</keyword>
<evidence type="ECO:0000256" key="5">
    <source>
        <dbReference type="ARBA" id="ARBA00022723"/>
    </source>
</evidence>
<evidence type="ECO:0000256" key="6">
    <source>
        <dbReference type="ARBA" id="ARBA00022786"/>
    </source>
</evidence>
<feature type="domain" description="CULT" evidence="14">
    <location>
        <begin position="394"/>
        <end position="501"/>
    </location>
</feature>
<dbReference type="STRING" id="7574.A0A1S3K2R9"/>
<evidence type="ECO:0000256" key="3">
    <source>
        <dbReference type="ARBA" id="ARBA00005293"/>
    </source>
</evidence>
<evidence type="ECO:0000256" key="10">
    <source>
        <dbReference type="ARBA" id="ARBA00046075"/>
    </source>
</evidence>
<dbReference type="PANTHER" id="PTHR46732">
    <property type="entry name" value="ATP-DEPENDENT PROTEASE LA (LON) DOMAIN PROTEIN"/>
    <property type="match status" value="1"/>
</dbReference>
<dbReference type="InterPro" id="IPR015947">
    <property type="entry name" value="PUA-like_sf"/>
</dbReference>
<keyword evidence="15" id="KW-1185">Reference proteome</keyword>
<dbReference type="Pfam" id="PF02190">
    <property type="entry name" value="LON_substr_bdg"/>
    <property type="match status" value="1"/>
</dbReference>
<dbReference type="GO" id="GO:0016567">
    <property type="term" value="P:protein ubiquitination"/>
    <property type="evidence" value="ECO:0007669"/>
    <property type="project" value="UniProtKB-UniPathway"/>
</dbReference>
<keyword evidence="6" id="KW-0833">Ubl conjugation pathway</keyword>
<evidence type="ECO:0000259" key="14">
    <source>
        <dbReference type="PROSITE" id="PS51788"/>
    </source>
</evidence>
<dbReference type="FunFam" id="2.170.150.20:FF:000005">
    <property type="entry name" value="Blast:Protein cereblon homolog"/>
    <property type="match status" value="1"/>
</dbReference>
<evidence type="ECO:0000256" key="12">
    <source>
        <dbReference type="SAM" id="MobiDB-lite"/>
    </source>
</evidence>
<protein>
    <recommendedName>
        <fullName evidence="4">Protein cereblon</fullName>
    </recommendedName>
    <alternativeName>
        <fullName evidence="9">Protein ohgata</fullName>
    </alternativeName>
</protein>
<dbReference type="InterPro" id="IPR003111">
    <property type="entry name" value="Lon_prtase_N"/>
</dbReference>
<dbReference type="GO" id="GO:0005634">
    <property type="term" value="C:nucleus"/>
    <property type="evidence" value="ECO:0007669"/>
    <property type="project" value="UniProtKB-SubCell"/>
</dbReference>
<dbReference type="Gene3D" id="1.20.58.1480">
    <property type="match status" value="1"/>
</dbReference>
<evidence type="ECO:0000313" key="15">
    <source>
        <dbReference type="Proteomes" id="UP000085678"/>
    </source>
</evidence>
<accession>A0A1S3K2R9</accession>
<organism evidence="15 16">
    <name type="scientific">Lingula anatina</name>
    <name type="common">Brachiopod</name>
    <name type="synonym">Lingula unguis</name>
    <dbReference type="NCBI Taxonomy" id="7574"/>
    <lineage>
        <taxon>Eukaryota</taxon>
        <taxon>Metazoa</taxon>
        <taxon>Spiralia</taxon>
        <taxon>Lophotrochozoa</taxon>
        <taxon>Brachiopoda</taxon>
        <taxon>Linguliformea</taxon>
        <taxon>Lingulata</taxon>
        <taxon>Lingulida</taxon>
        <taxon>Linguloidea</taxon>
        <taxon>Lingulidae</taxon>
        <taxon>Lingula</taxon>
    </lineage>
</organism>
<dbReference type="InterPro" id="IPR004910">
    <property type="entry name" value="Yippee/Mis18/Cereblon"/>
</dbReference>
<name>A0A1S3K2R9_LINAN</name>
<comment type="pathway">
    <text evidence="2">Protein modification; protein ubiquitination.</text>
</comment>
<comment type="function">
    <text evidence="10">Substrate recognition component of a DCX (DDB1-CUL4-X-box) E3 protein ligase complex that mediates the ubiquitination and subsequent proteasomal degradation of target proteins. Has an essential role in mediating growth by negatively regulating insulin signaling. It also has a role in maintaining presynaptic function in the neuromuscular junction synapses of third-instar larvae.</text>
</comment>
<dbReference type="PANTHER" id="PTHR46732:SF8">
    <property type="entry name" value="ATP-DEPENDENT PROTEASE LA (LON) DOMAIN PROTEIN"/>
    <property type="match status" value="1"/>
</dbReference>
<evidence type="ECO:0000256" key="4">
    <source>
        <dbReference type="ARBA" id="ARBA00014394"/>
    </source>
</evidence>
<evidence type="ECO:0000256" key="1">
    <source>
        <dbReference type="ARBA" id="ARBA00004123"/>
    </source>
</evidence>
<keyword evidence="7" id="KW-0862">Zinc</keyword>
<dbReference type="Pfam" id="PF03226">
    <property type="entry name" value="Yippee-Mis18"/>
    <property type="match status" value="1"/>
</dbReference>
<evidence type="ECO:0000256" key="7">
    <source>
        <dbReference type="ARBA" id="ARBA00022833"/>
    </source>
</evidence>
<dbReference type="SMART" id="SM00464">
    <property type="entry name" value="LON"/>
    <property type="match status" value="1"/>
</dbReference>
<dbReference type="Proteomes" id="UP000085678">
    <property type="component" value="Unplaced"/>
</dbReference>
<evidence type="ECO:0000256" key="8">
    <source>
        <dbReference type="ARBA" id="ARBA00023242"/>
    </source>
</evidence>
<dbReference type="GO" id="GO:0046872">
    <property type="term" value="F:metal ion binding"/>
    <property type="evidence" value="ECO:0007669"/>
    <property type="project" value="UniProtKB-KW"/>
</dbReference>
<dbReference type="OrthoDB" id="267517at2759"/>
<dbReference type="InterPro" id="IPR046336">
    <property type="entry name" value="Lon_prtase_N_sf"/>
</dbReference>
<keyword evidence="8" id="KW-0539">Nucleus</keyword>
<dbReference type="Gene3D" id="2.30.130.40">
    <property type="entry name" value="LON domain-like"/>
    <property type="match status" value="1"/>
</dbReference>
<comment type="subcellular location">
    <subcellularLocation>
        <location evidence="1">Nucleus</location>
    </subcellularLocation>
</comment>
<dbReference type="KEGG" id="lak:106178247"/>
<feature type="region of interest" description="Disordered" evidence="12">
    <location>
        <begin position="1"/>
        <end position="117"/>
    </location>
</feature>
<dbReference type="UniPathway" id="UPA00143"/>
<gene>
    <name evidence="16" type="primary">LOC106178247</name>
</gene>
<evidence type="ECO:0000259" key="13">
    <source>
        <dbReference type="PROSITE" id="PS51787"/>
    </source>
</evidence>
<feature type="compositionally biased region" description="Basic and acidic residues" evidence="12">
    <location>
        <begin position="94"/>
        <end position="103"/>
    </location>
</feature>
<dbReference type="PROSITE" id="PS51787">
    <property type="entry name" value="LON_N"/>
    <property type="match status" value="1"/>
</dbReference>
<dbReference type="Gene3D" id="2.170.150.20">
    <property type="entry name" value="Peptide methionine sulfoxide reductase"/>
    <property type="match status" value="1"/>
</dbReference>
<dbReference type="PROSITE" id="PS51788">
    <property type="entry name" value="CULT"/>
    <property type="match status" value="1"/>
</dbReference>
<reference evidence="16" key="1">
    <citation type="submission" date="2025-08" db="UniProtKB">
        <authorList>
            <consortium name="RefSeq"/>
        </authorList>
    </citation>
    <scope>IDENTIFICATION</scope>
    <source>
        <tissue evidence="16">Gonads</tissue>
    </source>
</reference>
<evidence type="ECO:0000256" key="9">
    <source>
        <dbReference type="ARBA" id="ARBA00030079"/>
    </source>
</evidence>
<feature type="compositionally biased region" description="Basic residues" evidence="12">
    <location>
        <begin position="82"/>
        <end position="93"/>
    </location>
</feature>
<proteinExistence type="inferred from homology"/>
<dbReference type="RefSeq" id="XP_013416817.1">
    <property type="nucleotide sequence ID" value="XM_013561363.1"/>
</dbReference>
<sequence length="514" mass="58379">MEDDILPLLGHNIHGDGNDSSENDTEGEESGTEPMEQGQGEGHEGEGHVADGEGQADGDEGQVEVAPAVEAHAGQEEERPRSGRFRLWRRYRRPERQPPRPEDINFDSSLPGTHSYLGNDLEEVRGRTVHEDDSLHTLPILTLPGVVLVPGQMLPLHLFHPSTVSMMRRIVHDGDKTFGLVTSSYAADRLQPTLATLGTTAEVLYMKDELDDGSGIRTMRVKAMGRQRFQIQETQRRTDGISMAKVRILPERYLPEALEGARPPSHTKFCRCPTLWDSETSEVYDNYGMPEAVTRQTQRKMKREVGRHSCAYLTWWPPWVYRLYDPDLLMHKVRSELQSWNRTLTADKMPKDPVEFSYWVLGNLPISDEMRLRILRKDSAVQRLRSELNILQKCTVLQCKDCEHHIADKKDVFVMAAEGPMAAYVNPGGYVHETLTVYRARGLHHVGRPETENSWFPGYAWTIINCHQCGSHLGWRFNAVKKNLQPSKFWGLTRASIVPGLDLEEGQTAWEPMV</sequence>
<feature type="domain" description="Lon N-terminal" evidence="13">
    <location>
        <begin position="138"/>
        <end position="395"/>
    </location>
</feature>
<evidence type="ECO:0000313" key="16">
    <source>
        <dbReference type="RefSeq" id="XP_013416817.1"/>
    </source>
</evidence>
<dbReference type="InParanoid" id="A0A1S3K2R9"/>
<comment type="similarity">
    <text evidence="3">Belongs to the CRBN family.</text>
</comment>